<dbReference type="RefSeq" id="WP_311708293.1">
    <property type="nucleotide sequence ID" value="NZ_JAVREL010000028.1"/>
</dbReference>
<gene>
    <name evidence="2" type="ORF">RM590_32005</name>
</gene>
<accession>A0ABU2N284</accession>
<name>A0ABU2N284_9ACTN</name>
<dbReference type="Proteomes" id="UP001183246">
    <property type="component" value="Unassembled WGS sequence"/>
</dbReference>
<keyword evidence="3" id="KW-1185">Reference proteome</keyword>
<organism evidence="2 3">
    <name type="scientific">Streptomyces litchfieldiae</name>
    <dbReference type="NCBI Taxonomy" id="3075543"/>
    <lineage>
        <taxon>Bacteria</taxon>
        <taxon>Bacillati</taxon>
        <taxon>Actinomycetota</taxon>
        <taxon>Actinomycetes</taxon>
        <taxon>Kitasatosporales</taxon>
        <taxon>Streptomycetaceae</taxon>
        <taxon>Streptomyces</taxon>
    </lineage>
</organism>
<dbReference type="Pfam" id="PF19720">
    <property type="entry name" value="DUF6214"/>
    <property type="match status" value="1"/>
</dbReference>
<protein>
    <submittedName>
        <fullName evidence="2">DUF6214 family protein</fullName>
    </submittedName>
</protein>
<feature type="compositionally biased region" description="Low complexity" evidence="1">
    <location>
        <begin position="119"/>
        <end position="128"/>
    </location>
</feature>
<feature type="region of interest" description="Disordered" evidence="1">
    <location>
        <begin position="87"/>
        <end position="142"/>
    </location>
</feature>
<feature type="compositionally biased region" description="Basic residues" evidence="1">
    <location>
        <begin position="129"/>
        <end position="138"/>
    </location>
</feature>
<dbReference type="InterPro" id="IPR046186">
    <property type="entry name" value="DUF6214"/>
</dbReference>
<evidence type="ECO:0000313" key="2">
    <source>
        <dbReference type="EMBL" id="MDT0347168.1"/>
    </source>
</evidence>
<reference evidence="3" key="1">
    <citation type="submission" date="2023-07" db="EMBL/GenBank/DDBJ databases">
        <title>30 novel species of actinomycetes from the DSMZ collection.</title>
        <authorList>
            <person name="Nouioui I."/>
        </authorList>
    </citation>
    <scope>NUCLEOTIDE SEQUENCE [LARGE SCALE GENOMIC DNA]</scope>
    <source>
        <strain evidence="3">DSM 44938</strain>
    </source>
</reference>
<sequence length="196" mass="20431">MWELRGHGSAGPGPGGDAGELPPWFAVGLVYADGARIDVLAQMSGGRLLIEDMRADPPLPVDGFGTLTERIGQPLRDVCRAIGGPHGALAEETRPEAADAGEVADGTADAEPADPPAPEEAAPAAGPGARHRGGRRRGGGRDCRRAAAEAYLAAREEGRDPVLAVMGATGRSRRRALRLIAAARDKGYLTPRHIKR</sequence>
<evidence type="ECO:0000313" key="3">
    <source>
        <dbReference type="Proteomes" id="UP001183246"/>
    </source>
</evidence>
<comment type="caution">
    <text evidence="2">The sequence shown here is derived from an EMBL/GenBank/DDBJ whole genome shotgun (WGS) entry which is preliminary data.</text>
</comment>
<proteinExistence type="predicted"/>
<dbReference type="EMBL" id="JAVREL010000028">
    <property type="protein sequence ID" value="MDT0347168.1"/>
    <property type="molecule type" value="Genomic_DNA"/>
</dbReference>
<evidence type="ECO:0000256" key="1">
    <source>
        <dbReference type="SAM" id="MobiDB-lite"/>
    </source>
</evidence>